<dbReference type="eggNOG" id="COG5652">
    <property type="taxonomic scope" value="Bacteria"/>
</dbReference>
<sequence length="146" mass="16716">MDDILGDNLPPFFYDGTNNKTSIDIVISRRNIFKLALAIALIVISYLVFSRPNYPQLIPHMDKVGHLGSFFCLSYLTHLAFKPRWQYLAITLAGYAVFIELVQSTLPYRSASVGDFIADMAGVMLFYLCHWSYLRYFRAAKLTESE</sequence>
<protein>
    <submittedName>
        <fullName evidence="3">VanZ family protein</fullName>
    </submittedName>
</protein>
<gene>
    <name evidence="3" type="ordered locus">Ssed_3444</name>
</gene>
<dbReference type="RefSeq" id="WP_012143778.1">
    <property type="nucleotide sequence ID" value="NC_009831.1"/>
</dbReference>
<dbReference type="Proteomes" id="UP000002015">
    <property type="component" value="Chromosome"/>
</dbReference>
<dbReference type="InterPro" id="IPR006976">
    <property type="entry name" value="VanZ-like"/>
</dbReference>
<keyword evidence="4" id="KW-1185">Reference proteome</keyword>
<organism evidence="3 4">
    <name type="scientific">Shewanella sediminis (strain HAW-EB3)</name>
    <dbReference type="NCBI Taxonomy" id="425104"/>
    <lineage>
        <taxon>Bacteria</taxon>
        <taxon>Pseudomonadati</taxon>
        <taxon>Pseudomonadota</taxon>
        <taxon>Gammaproteobacteria</taxon>
        <taxon>Alteromonadales</taxon>
        <taxon>Shewanellaceae</taxon>
        <taxon>Shewanella</taxon>
    </lineage>
</organism>
<keyword evidence="1" id="KW-0812">Transmembrane</keyword>
<keyword evidence="1" id="KW-1133">Transmembrane helix</keyword>
<dbReference type="PANTHER" id="PTHR28008">
    <property type="entry name" value="DOMAIN PROTEIN, PUTATIVE (AFU_ORTHOLOGUE AFUA_3G10980)-RELATED"/>
    <property type="match status" value="1"/>
</dbReference>
<name>A8FYX5_SHESH</name>
<accession>A8FYX5</accession>
<reference evidence="3 4" key="1">
    <citation type="submission" date="2007-08" db="EMBL/GenBank/DDBJ databases">
        <title>Complete sequence of Shewanella sediminis HAW-EB3.</title>
        <authorList>
            <consortium name="US DOE Joint Genome Institute"/>
            <person name="Copeland A."/>
            <person name="Lucas S."/>
            <person name="Lapidus A."/>
            <person name="Barry K."/>
            <person name="Glavina del Rio T."/>
            <person name="Dalin E."/>
            <person name="Tice H."/>
            <person name="Pitluck S."/>
            <person name="Chertkov O."/>
            <person name="Brettin T."/>
            <person name="Bruce D."/>
            <person name="Detter J.C."/>
            <person name="Han C."/>
            <person name="Schmutz J."/>
            <person name="Larimer F."/>
            <person name="Land M."/>
            <person name="Hauser L."/>
            <person name="Kyrpides N."/>
            <person name="Kim E."/>
            <person name="Zhao J.-S."/>
            <person name="Richardson P."/>
        </authorList>
    </citation>
    <scope>NUCLEOTIDE SEQUENCE [LARGE SCALE GENOMIC DNA]</scope>
    <source>
        <strain evidence="3 4">HAW-EB3</strain>
    </source>
</reference>
<feature type="transmembrane region" description="Helical" evidence="1">
    <location>
        <begin position="116"/>
        <end position="134"/>
    </location>
</feature>
<dbReference type="AlphaFoldDB" id="A8FYX5"/>
<dbReference type="KEGG" id="sse:Ssed_3444"/>
<evidence type="ECO:0000259" key="2">
    <source>
        <dbReference type="Pfam" id="PF04892"/>
    </source>
</evidence>
<proteinExistence type="predicted"/>
<dbReference type="HOGENOM" id="CLU_096028_3_4_6"/>
<dbReference type="STRING" id="425104.Ssed_3444"/>
<dbReference type="NCBIfam" id="NF037970">
    <property type="entry name" value="vanZ_1"/>
    <property type="match status" value="1"/>
</dbReference>
<feature type="transmembrane region" description="Helical" evidence="1">
    <location>
        <begin position="88"/>
        <end position="110"/>
    </location>
</feature>
<evidence type="ECO:0000313" key="3">
    <source>
        <dbReference type="EMBL" id="ABV38048.1"/>
    </source>
</evidence>
<feature type="domain" description="VanZ-like" evidence="2">
    <location>
        <begin position="51"/>
        <end position="130"/>
    </location>
</feature>
<keyword evidence="1" id="KW-0472">Membrane</keyword>
<dbReference type="EMBL" id="CP000821">
    <property type="protein sequence ID" value="ABV38048.1"/>
    <property type="molecule type" value="Genomic_DNA"/>
</dbReference>
<dbReference type="PANTHER" id="PTHR28008:SF1">
    <property type="entry name" value="DOMAIN PROTEIN, PUTATIVE (AFU_ORTHOLOGUE AFUA_3G10980)-RELATED"/>
    <property type="match status" value="1"/>
</dbReference>
<dbReference type="Pfam" id="PF04892">
    <property type="entry name" value="VanZ"/>
    <property type="match status" value="1"/>
</dbReference>
<feature type="transmembrane region" description="Helical" evidence="1">
    <location>
        <begin position="64"/>
        <end position="81"/>
    </location>
</feature>
<evidence type="ECO:0000313" key="4">
    <source>
        <dbReference type="Proteomes" id="UP000002015"/>
    </source>
</evidence>
<feature type="transmembrane region" description="Helical" evidence="1">
    <location>
        <begin position="32"/>
        <end position="49"/>
    </location>
</feature>
<evidence type="ECO:0000256" key="1">
    <source>
        <dbReference type="SAM" id="Phobius"/>
    </source>
</evidence>